<reference evidence="1 2" key="1">
    <citation type="journal article" date="2023" name="Microbiol. Spectr.">
        <title>Symbiosis of Carpenter Bees with Uncharacterized Lactic Acid Bacteria Showing NAD Auxotrophy.</title>
        <authorList>
            <person name="Kawasaki S."/>
            <person name="Ozawa K."/>
            <person name="Mori T."/>
            <person name="Yamamoto A."/>
            <person name="Ito M."/>
            <person name="Ohkuma M."/>
            <person name="Sakamoto M."/>
            <person name="Matsutani M."/>
        </authorList>
    </citation>
    <scope>NUCLEOTIDE SEQUENCE [LARGE SCALE GENOMIC DNA]</scope>
    <source>
        <strain evidence="1 2">Kim32-2</strain>
    </source>
</reference>
<name>A0ABM8BGH2_9LACO</name>
<organism evidence="1 2">
    <name type="scientific">Lactobacillus xylocopicola</name>
    <dbReference type="NCBI Taxonomy" id="2976676"/>
    <lineage>
        <taxon>Bacteria</taxon>
        <taxon>Bacillati</taxon>
        <taxon>Bacillota</taxon>
        <taxon>Bacilli</taxon>
        <taxon>Lactobacillales</taxon>
        <taxon>Lactobacillaceae</taxon>
        <taxon>Lactobacillus</taxon>
    </lineage>
</organism>
<evidence type="ECO:0000313" key="2">
    <source>
        <dbReference type="Proteomes" id="UP001321741"/>
    </source>
</evidence>
<accession>A0ABM8BGH2</accession>
<dbReference type="EMBL" id="AP026803">
    <property type="protein sequence ID" value="BDR60315.1"/>
    <property type="molecule type" value="Genomic_DNA"/>
</dbReference>
<protein>
    <submittedName>
        <fullName evidence="1">Uncharacterized protein</fullName>
    </submittedName>
</protein>
<proteinExistence type="predicted"/>
<sequence>MTTYNEKLVLNNTTRQLKSSLEQAARISTIRHKAAVIRYYPDSKKITIIGNGYSRVIKINQKIEIHNLSSLRISASGSMPPHTIVITNQRYRQKVKLQMTWGRAIDST</sequence>
<dbReference type="RefSeq" id="WP_317638023.1">
    <property type="nucleotide sequence ID" value="NZ_AP026803.1"/>
</dbReference>
<dbReference type="Proteomes" id="UP001321741">
    <property type="component" value="Chromosome"/>
</dbReference>
<keyword evidence="2" id="KW-1185">Reference proteome</keyword>
<gene>
    <name evidence="1" type="ORF">KIM322_05760</name>
</gene>
<evidence type="ECO:0000313" key="1">
    <source>
        <dbReference type="EMBL" id="BDR60315.1"/>
    </source>
</evidence>